<dbReference type="RefSeq" id="WP_093316949.1">
    <property type="nucleotide sequence ID" value="NZ_FOAF01000001.1"/>
</dbReference>
<comment type="similarity">
    <text evidence="1">Belongs to the short-chain dehydrogenases/reductases (SDR) family.</text>
</comment>
<dbReference type="PRINTS" id="PR00081">
    <property type="entry name" value="GDHRDH"/>
</dbReference>
<dbReference type="InterPro" id="IPR051911">
    <property type="entry name" value="SDR_oxidoreductase"/>
</dbReference>
<dbReference type="CDD" id="cd05374">
    <property type="entry name" value="17beta-HSD-like_SDR_c"/>
    <property type="match status" value="1"/>
</dbReference>
<dbReference type="InterPro" id="IPR002347">
    <property type="entry name" value="SDR_fam"/>
</dbReference>
<dbReference type="Gene3D" id="3.40.50.720">
    <property type="entry name" value="NAD(P)-binding Rossmann-like Domain"/>
    <property type="match status" value="1"/>
</dbReference>
<reference evidence="3" key="1">
    <citation type="submission" date="2016-10" db="EMBL/GenBank/DDBJ databases">
        <authorList>
            <person name="Varghese N."/>
            <person name="Submissions S."/>
        </authorList>
    </citation>
    <scope>NUCLEOTIDE SEQUENCE [LARGE SCALE GENOMIC DNA]</scope>
    <source>
        <strain evidence="3">DSM 18733</strain>
    </source>
</reference>
<evidence type="ECO:0000313" key="3">
    <source>
        <dbReference type="Proteomes" id="UP000199421"/>
    </source>
</evidence>
<protein>
    <submittedName>
        <fullName evidence="2">Short-chain dehydrogenase</fullName>
    </submittedName>
</protein>
<proteinExistence type="inferred from homology"/>
<dbReference type="STRING" id="407022.SAMN05661044_00211"/>
<organism evidence="2 3">
    <name type="scientific">Olivibacter domesticus</name>
    <name type="common">Pseudosphingobacterium domesticum</name>
    <dbReference type="NCBI Taxonomy" id="407022"/>
    <lineage>
        <taxon>Bacteria</taxon>
        <taxon>Pseudomonadati</taxon>
        <taxon>Bacteroidota</taxon>
        <taxon>Sphingobacteriia</taxon>
        <taxon>Sphingobacteriales</taxon>
        <taxon>Sphingobacteriaceae</taxon>
        <taxon>Olivibacter</taxon>
    </lineage>
</organism>
<accession>A0A1H7GWF0</accession>
<sequence length="290" mass="31124">MSKKVVLITGTNSGFGWLTANSLAASGHKVYATMRDINGKNADRAKALSQVANVTVLDVTLTDETSVKNAFDTVITKEGTIDVLVNNAGVAMFGVAETATPTDVQWMFDVNVIAPWRLMKLALPFMRKQSEGLIINVSSGWGRFSPPFSAVYGASKFALEGLSEGLHYEVKPLGIDVAIIQPGAFPTEMSQKIQSGSDASVIDDYKVIADIPNKMFTAIGQMFETANPNPQEIADAVVKLINLPKGQRPLRTVVDPSTGEIIKAANDAVRVEYTKVLAAFGMKELLGSQV</sequence>
<dbReference type="Pfam" id="PF00106">
    <property type="entry name" value="adh_short"/>
    <property type="match status" value="1"/>
</dbReference>
<dbReference type="PANTHER" id="PTHR43976:SF9">
    <property type="entry name" value="OXIDOREDUCTASE"/>
    <property type="match status" value="1"/>
</dbReference>
<dbReference type="OrthoDB" id="1235794at2"/>
<dbReference type="InterPro" id="IPR020904">
    <property type="entry name" value="Sc_DH/Rdtase_CS"/>
</dbReference>
<dbReference type="PANTHER" id="PTHR43976">
    <property type="entry name" value="SHORT CHAIN DEHYDROGENASE"/>
    <property type="match status" value="1"/>
</dbReference>
<name>A0A1H7GWF0_OLID1</name>
<evidence type="ECO:0000313" key="2">
    <source>
        <dbReference type="EMBL" id="SEK42411.1"/>
    </source>
</evidence>
<evidence type="ECO:0000256" key="1">
    <source>
        <dbReference type="RuleBase" id="RU000363"/>
    </source>
</evidence>
<dbReference type="PRINTS" id="PR00080">
    <property type="entry name" value="SDRFAMILY"/>
</dbReference>
<dbReference type="AlphaFoldDB" id="A0A1H7GWF0"/>
<dbReference type="SUPFAM" id="SSF51735">
    <property type="entry name" value="NAD(P)-binding Rossmann-fold domains"/>
    <property type="match status" value="1"/>
</dbReference>
<dbReference type="InterPro" id="IPR036291">
    <property type="entry name" value="NAD(P)-bd_dom_sf"/>
</dbReference>
<dbReference type="Proteomes" id="UP000199421">
    <property type="component" value="Unassembled WGS sequence"/>
</dbReference>
<keyword evidence="3" id="KW-1185">Reference proteome</keyword>
<dbReference type="EMBL" id="FOAF01000001">
    <property type="protein sequence ID" value="SEK42411.1"/>
    <property type="molecule type" value="Genomic_DNA"/>
</dbReference>
<dbReference type="PROSITE" id="PS00061">
    <property type="entry name" value="ADH_SHORT"/>
    <property type="match status" value="1"/>
</dbReference>
<gene>
    <name evidence="2" type="ORF">SAMN05661044_00211</name>
</gene>